<dbReference type="OrthoDB" id="7464135at2759"/>
<dbReference type="Proteomes" id="UP000494106">
    <property type="component" value="Unassembled WGS sequence"/>
</dbReference>
<protein>
    <submittedName>
        <fullName evidence="1">Uncharacterized protein</fullName>
    </submittedName>
</protein>
<accession>A0A8S0YQD5</accession>
<proteinExistence type="predicted"/>
<keyword evidence="2" id="KW-1185">Reference proteome</keyword>
<sequence>MEMSIMLSLPKEKRKMMTKSIEELLEASNQYVDAAMNGSTISDSIKMRVLVKAGIVATEGKSVTLSKEAQAIVAKLSGIRLKYRLTYSMAVELTINETSFQ</sequence>
<dbReference type="AlphaFoldDB" id="A0A8S0YQD5"/>
<organism evidence="1 2">
    <name type="scientific">Arctia plantaginis</name>
    <name type="common">Wood tiger moth</name>
    <name type="synonym">Phalaena plantaginis</name>
    <dbReference type="NCBI Taxonomy" id="874455"/>
    <lineage>
        <taxon>Eukaryota</taxon>
        <taxon>Metazoa</taxon>
        <taxon>Ecdysozoa</taxon>
        <taxon>Arthropoda</taxon>
        <taxon>Hexapoda</taxon>
        <taxon>Insecta</taxon>
        <taxon>Pterygota</taxon>
        <taxon>Neoptera</taxon>
        <taxon>Endopterygota</taxon>
        <taxon>Lepidoptera</taxon>
        <taxon>Glossata</taxon>
        <taxon>Ditrysia</taxon>
        <taxon>Noctuoidea</taxon>
        <taxon>Erebidae</taxon>
        <taxon>Arctiinae</taxon>
        <taxon>Arctia</taxon>
    </lineage>
</organism>
<gene>
    <name evidence="1" type="ORF">APLA_LOCUS761</name>
</gene>
<dbReference type="EMBL" id="CADEBC010000077">
    <property type="protein sequence ID" value="CAB3221950.1"/>
    <property type="molecule type" value="Genomic_DNA"/>
</dbReference>
<name>A0A8S0YQD5_ARCPL</name>
<evidence type="ECO:0000313" key="1">
    <source>
        <dbReference type="EMBL" id="CAB3221950.1"/>
    </source>
</evidence>
<evidence type="ECO:0000313" key="2">
    <source>
        <dbReference type="Proteomes" id="UP000494106"/>
    </source>
</evidence>
<comment type="caution">
    <text evidence="1">The sequence shown here is derived from an EMBL/GenBank/DDBJ whole genome shotgun (WGS) entry which is preliminary data.</text>
</comment>
<reference evidence="1 2" key="1">
    <citation type="submission" date="2020-04" db="EMBL/GenBank/DDBJ databases">
        <authorList>
            <person name="Wallbank WR R."/>
            <person name="Pardo Diaz C."/>
            <person name="Kozak K."/>
            <person name="Martin S."/>
            <person name="Jiggins C."/>
            <person name="Moest M."/>
            <person name="Warren A I."/>
            <person name="Byers J.R.P. K."/>
            <person name="Montejo-Kovacevich G."/>
            <person name="Yen C E."/>
        </authorList>
    </citation>
    <scope>NUCLEOTIDE SEQUENCE [LARGE SCALE GENOMIC DNA]</scope>
</reference>